<name>A0A975Y677_9NOST</name>
<gene>
    <name evidence="1" type="ORF">B6N60_03684</name>
</gene>
<evidence type="ECO:0000313" key="2">
    <source>
        <dbReference type="Proteomes" id="UP000683511"/>
    </source>
</evidence>
<protein>
    <submittedName>
        <fullName evidence="1">Uncharacterized protein</fullName>
    </submittedName>
</protein>
<dbReference type="Proteomes" id="UP000683511">
    <property type="component" value="Chromosome"/>
</dbReference>
<accession>A0A975Y677</accession>
<dbReference type="KEGG" id="rsin:B6N60_03684"/>
<dbReference type="EMBL" id="CP021056">
    <property type="protein sequence ID" value="QXE24974.1"/>
    <property type="molecule type" value="Genomic_DNA"/>
</dbReference>
<reference evidence="1" key="1">
    <citation type="submission" date="2017-04" db="EMBL/GenBank/DDBJ databases">
        <title>Genome deletions in a multicellular cyanobacterial endosymbiont for morphological adaptation in marine diatoms.</title>
        <authorList>
            <person name="Wang Y."/>
            <person name="Gao H."/>
            <person name="Li R."/>
            <person name="Xu X."/>
        </authorList>
    </citation>
    <scope>NUCLEOTIDE SEQUENCE</scope>
    <source>
        <strain evidence="1">FACHB 800</strain>
    </source>
</reference>
<proteinExistence type="predicted"/>
<organism evidence="1 2">
    <name type="scientific">Richelia sinica FACHB-800</name>
    <dbReference type="NCBI Taxonomy" id="1357546"/>
    <lineage>
        <taxon>Bacteria</taxon>
        <taxon>Bacillati</taxon>
        <taxon>Cyanobacteriota</taxon>
        <taxon>Cyanophyceae</taxon>
        <taxon>Nostocales</taxon>
        <taxon>Nostocaceae</taxon>
        <taxon>Richelia</taxon>
    </lineage>
</organism>
<sequence>MEKVKELVIARTNSLNLTIILEDIHLKMKVRTKK</sequence>
<evidence type="ECO:0000313" key="1">
    <source>
        <dbReference type="EMBL" id="QXE24974.1"/>
    </source>
</evidence>
<keyword evidence="2" id="KW-1185">Reference proteome</keyword>
<dbReference type="AlphaFoldDB" id="A0A975Y677"/>